<dbReference type="InterPro" id="IPR046953">
    <property type="entry name" value="Spore_GerAC-like_C"/>
</dbReference>
<evidence type="ECO:0000256" key="6">
    <source>
        <dbReference type="ARBA" id="ARBA00023139"/>
    </source>
</evidence>
<dbReference type="PANTHER" id="PTHR35789:SF1">
    <property type="entry name" value="SPORE GERMINATION PROTEIN B3"/>
    <property type="match status" value="1"/>
</dbReference>
<proteinExistence type="inferred from homology"/>
<keyword evidence="11" id="KW-1185">Reference proteome</keyword>
<sequence length="396" mass="44260">MSTAGLKVLLLVLVLLGMTITSSGCWDRTEINDIAIVVSSAFDLEPDGRIRITCQMALPGQMGGSNGGGGGTSGPRSFYVDTEVGRTVREANSKQQARLSRQLFFGHRRVLVIGEELAKQGMRDVFDVIARVPENRLTSNIVIAKGKGYDLLTAQPNFERFSAETMREILQSDVLIQVNLKDVAQELSQKGTDPLLPFMAPVETVKGNEHNKEIEFKGYAQFHDDKLVGVITKDAAKGVHWVRQKFQPYVTTLDTKPFGKLSINLYKGKSKIKPSFEQDHLHFDIEVQALCTILEVFGEHDFGRTENVQQLEGEIDNNIRDGILAAIQTMKERQSDSGALGLVIARRYPRLWKEKYSKNWYAELEKATFSISINSEVSRVGLVSENLAKKEEEETH</sequence>
<keyword evidence="6" id="KW-0564">Palmitate</keyword>
<evidence type="ECO:0000259" key="9">
    <source>
        <dbReference type="Pfam" id="PF25198"/>
    </source>
</evidence>
<gene>
    <name evidence="10" type="ORF">C7459_101252</name>
</gene>
<evidence type="ECO:0000313" key="10">
    <source>
        <dbReference type="EMBL" id="PWK16388.1"/>
    </source>
</evidence>
<keyword evidence="5" id="KW-0472">Membrane</keyword>
<comment type="subcellular location">
    <subcellularLocation>
        <location evidence="1">Membrane</location>
        <topology evidence="1">Lipid-anchor</topology>
    </subcellularLocation>
</comment>
<dbReference type="OrthoDB" id="9816067at2"/>
<accession>A0A316DFK9</accession>
<dbReference type="RefSeq" id="WP_109685443.1">
    <property type="nucleotide sequence ID" value="NZ_QGGL01000001.1"/>
</dbReference>
<dbReference type="Pfam" id="PF05504">
    <property type="entry name" value="Spore_GerAC"/>
    <property type="match status" value="1"/>
</dbReference>
<evidence type="ECO:0000256" key="7">
    <source>
        <dbReference type="ARBA" id="ARBA00023288"/>
    </source>
</evidence>
<evidence type="ECO:0000256" key="2">
    <source>
        <dbReference type="ARBA" id="ARBA00007886"/>
    </source>
</evidence>
<evidence type="ECO:0000313" key="11">
    <source>
        <dbReference type="Proteomes" id="UP000245634"/>
    </source>
</evidence>
<evidence type="ECO:0000256" key="4">
    <source>
        <dbReference type="ARBA" id="ARBA00022729"/>
    </source>
</evidence>
<dbReference type="InterPro" id="IPR008844">
    <property type="entry name" value="Spore_GerAC-like"/>
</dbReference>
<dbReference type="Pfam" id="PF25198">
    <property type="entry name" value="Spore_GerAC_N"/>
    <property type="match status" value="1"/>
</dbReference>
<dbReference type="InterPro" id="IPR038501">
    <property type="entry name" value="Spore_GerAC_C_sf"/>
</dbReference>
<evidence type="ECO:0000256" key="3">
    <source>
        <dbReference type="ARBA" id="ARBA00022544"/>
    </source>
</evidence>
<organism evidence="10 11">
    <name type="scientific">Tumebacillus permanentifrigoris</name>
    <dbReference type="NCBI Taxonomy" id="378543"/>
    <lineage>
        <taxon>Bacteria</taxon>
        <taxon>Bacillati</taxon>
        <taxon>Bacillota</taxon>
        <taxon>Bacilli</taxon>
        <taxon>Bacillales</taxon>
        <taxon>Alicyclobacillaceae</taxon>
        <taxon>Tumebacillus</taxon>
    </lineage>
</organism>
<dbReference type="Proteomes" id="UP000245634">
    <property type="component" value="Unassembled WGS sequence"/>
</dbReference>
<dbReference type="PANTHER" id="PTHR35789">
    <property type="entry name" value="SPORE GERMINATION PROTEIN B3"/>
    <property type="match status" value="1"/>
</dbReference>
<dbReference type="NCBIfam" id="TIGR02887">
    <property type="entry name" value="spore_ger_x_C"/>
    <property type="match status" value="1"/>
</dbReference>
<evidence type="ECO:0000256" key="5">
    <source>
        <dbReference type="ARBA" id="ARBA00023136"/>
    </source>
</evidence>
<protein>
    <submittedName>
        <fullName evidence="10">Spore germination protein KC/spore germination protein</fullName>
    </submittedName>
</protein>
<feature type="domain" description="Spore germination GerAC-like C-terminal" evidence="8">
    <location>
        <begin position="218"/>
        <end position="381"/>
    </location>
</feature>
<dbReference type="GO" id="GO:0016020">
    <property type="term" value="C:membrane"/>
    <property type="evidence" value="ECO:0007669"/>
    <property type="project" value="UniProtKB-SubCell"/>
</dbReference>
<comment type="similarity">
    <text evidence="2">Belongs to the GerABKC lipoprotein family.</text>
</comment>
<feature type="domain" description="Spore germination protein N-terminal" evidence="9">
    <location>
        <begin position="27"/>
        <end position="199"/>
    </location>
</feature>
<dbReference type="Gene3D" id="6.20.190.10">
    <property type="entry name" value="Nutrient germinant receptor protein C, domain 1"/>
    <property type="match status" value="1"/>
</dbReference>
<dbReference type="AlphaFoldDB" id="A0A316DFK9"/>
<keyword evidence="7" id="KW-0449">Lipoprotein</keyword>
<dbReference type="Gene3D" id="3.30.300.210">
    <property type="entry name" value="Nutrient germinant receptor protein C, domain 3"/>
    <property type="match status" value="1"/>
</dbReference>
<dbReference type="GO" id="GO:0009847">
    <property type="term" value="P:spore germination"/>
    <property type="evidence" value="ECO:0007669"/>
    <property type="project" value="InterPro"/>
</dbReference>
<comment type="caution">
    <text evidence="10">The sequence shown here is derived from an EMBL/GenBank/DDBJ whole genome shotgun (WGS) entry which is preliminary data.</text>
</comment>
<evidence type="ECO:0000259" key="8">
    <source>
        <dbReference type="Pfam" id="PF05504"/>
    </source>
</evidence>
<keyword evidence="4" id="KW-0732">Signal</keyword>
<dbReference type="InterPro" id="IPR057336">
    <property type="entry name" value="GerAC_N"/>
</dbReference>
<dbReference type="PROSITE" id="PS51257">
    <property type="entry name" value="PROKAR_LIPOPROTEIN"/>
    <property type="match status" value="1"/>
</dbReference>
<reference evidence="10 11" key="1">
    <citation type="submission" date="2018-05" db="EMBL/GenBank/DDBJ databases">
        <title>Genomic Encyclopedia of Type Strains, Phase IV (KMG-IV): sequencing the most valuable type-strain genomes for metagenomic binning, comparative biology and taxonomic classification.</title>
        <authorList>
            <person name="Goeker M."/>
        </authorList>
    </citation>
    <scope>NUCLEOTIDE SEQUENCE [LARGE SCALE GENOMIC DNA]</scope>
    <source>
        <strain evidence="10 11">DSM 18773</strain>
    </source>
</reference>
<dbReference type="EMBL" id="QGGL01000001">
    <property type="protein sequence ID" value="PWK16388.1"/>
    <property type="molecule type" value="Genomic_DNA"/>
</dbReference>
<name>A0A316DFK9_9BACL</name>
<keyword evidence="3" id="KW-0309">Germination</keyword>
<evidence type="ECO:0000256" key="1">
    <source>
        <dbReference type="ARBA" id="ARBA00004635"/>
    </source>
</evidence>